<dbReference type="Proteomes" id="UP001497516">
    <property type="component" value="Chromosome 5"/>
</dbReference>
<protein>
    <submittedName>
        <fullName evidence="1">Uncharacterized protein</fullName>
    </submittedName>
</protein>
<proteinExistence type="predicted"/>
<evidence type="ECO:0000313" key="1">
    <source>
        <dbReference type="EMBL" id="CAL1389578.1"/>
    </source>
</evidence>
<reference evidence="1 2" key="1">
    <citation type="submission" date="2024-04" db="EMBL/GenBank/DDBJ databases">
        <authorList>
            <person name="Fracassetti M."/>
        </authorList>
    </citation>
    <scope>NUCLEOTIDE SEQUENCE [LARGE SCALE GENOMIC DNA]</scope>
</reference>
<dbReference type="EMBL" id="OZ034818">
    <property type="protein sequence ID" value="CAL1389578.1"/>
    <property type="molecule type" value="Genomic_DNA"/>
</dbReference>
<accession>A0AAV2EV21</accession>
<dbReference type="AlphaFoldDB" id="A0AAV2EV21"/>
<organism evidence="1 2">
    <name type="scientific">Linum trigynum</name>
    <dbReference type="NCBI Taxonomy" id="586398"/>
    <lineage>
        <taxon>Eukaryota</taxon>
        <taxon>Viridiplantae</taxon>
        <taxon>Streptophyta</taxon>
        <taxon>Embryophyta</taxon>
        <taxon>Tracheophyta</taxon>
        <taxon>Spermatophyta</taxon>
        <taxon>Magnoliopsida</taxon>
        <taxon>eudicotyledons</taxon>
        <taxon>Gunneridae</taxon>
        <taxon>Pentapetalae</taxon>
        <taxon>rosids</taxon>
        <taxon>fabids</taxon>
        <taxon>Malpighiales</taxon>
        <taxon>Linaceae</taxon>
        <taxon>Linum</taxon>
    </lineage>
</organism>
<sequence length="189" mass="21370">MGKDCAINESELPGIRRVLEELPLGGEDDESHFRVAQNRDLMSLLQQTGPPLRERHLPVDLVLYPPQLHSPSPHSLLSLPSRSSRIDQAPPHQIRGRALHQMYVDRSTDHLKPPLSLSLLIPSFRFSNGLPLLLLVLYAVFGGGKKLREISERYGCFALPRLSGGWVCGTYRGYCVYILGEREWVFRCD</sequence>
<keyword evidence="2" id="KW-1185">Reference proteome</keyword>
<name>A0AAV2EV21_9ROSI</name>
<evidence type="ECO:0000313" key="2">
    <source>
        <dbReference type="Proteomes" id="UP001497516"/>
    </source>
</evidence>
<gene>
    <name evidence="1" type="ORF">LTRI10_LOCUS30427</name>
</gene>